<reference evidence="2" key="1">
    <citation type="submission" date="2020-02" db="EMBL/GenBank/DDBJ databases">
        <authorList>
            <person name="Meier V. D."/>
        </authorList>
    </citation>
    <scope>NUCLEOTIDE SEQUENCE</scope>
    <source>
        <strain evidence="2">AVDCRST_MAG50</strain>
    </source>
</reference>
<feature type="region of interest" description="Disordered" evidence="1">
    <location>
        <begin position="1"/>
        <end position="22"/>
    </location>
</feature>
<gene>
    <name evidence="2" type="ORF">AVDCRST_MAG50-2770</name>
</gene>
<accession>A0A6J4IX99</accession>
<sequence>MDGYHDPGAGEPLATGAVQRGRQHLASEATALDAMVDRQMA</sequence>
<evidence type="ECO:0000313" key="2">
    <source>
        <dbReference type="EMBL" id="CAA9261136.1"/>
    </source>
</evidence>
<dbReference type="AlphaFoldDB" id="A0A6J4IX99"/>
<dbReference type="EMBL" id="CADCTF010000128">
    <property type="protein sequence ID" value="CAA9261136.1"/>
    <property type="molecule type" value="Genomic_DNA"/>
</dbReference>
<organism evidence="2">
    <name type="scientific">uncultured Acidimicrobiales bacterium</name>
    <dbReference type="NCBI Taxonomy" id="310071"/>
    <lineage>
        <taxon>Bacteria</taxon>
        <taxon>Bacillati</taxon>
        <taxon>Actinomycetota</taxon>
        <taxon>Acidimicrobiia</taxon>
        <taxon>Acidimicrobiales</taxon>
        <taxon>environmental samples</taxon>
    </lineage>
</organism>
<protein>
    <submittedName>
        <fullName evidence="2">Uncharacterized protein</fullName>
    </submittedName>
</protein>
<proteinExistence type="predicted"/>
<name>A0A6J4IX99_9ACTN</name>
<evidence type="ECO:0000256" key="1">
    <source>
        <dbReference type="SAM" id="MobiDB-lite"/>
    </source>
</evidence>